<dbReference type="InterPro" id="IPR001930">
    <property type="entry name" value="Peptidase_M1"/>
</dbReference>
<dbReference type="InterPro" id="IPR014782">
    <property type="entry name" value="Peptidase_M1_dom"/>
</dbReference>
<dbReference type="SUPFAM" id="SSF55486">
    <property type="entry name" value="Metalloproteases ('zincins'), catalytic domain"/>
    <property type="match status" value="1"/>
</dbReference>
<accession>A0A2G9UL97</accession>
<gene>
    <name evidence="3" type="ORF">TELCIR_07097</name>
</gene>
<dbReference type="AlphaFoldDB" id="A0A2G9UL97"/>
<dbReference type="GO" id="GO:0042277">
    <property type="term" value="F:peptide binding"/>
    <property type="evidence" value="ECO:0007669"/>
    <property type="project" value="TreeGrafter"/>
</dbReference>
<dbReference type="GO" id="GO:0006508">
    <property type="term" value="P:proteolysis"/>
    <property type="evidence" value="ECO:0007669"/>
    <property type="project" value="InterPro"/>
</dbReference>
<dbReference type="EMBL" id="KZ346087">
    <property type="protein sequence ID" value="PIO71015.1"/>
    <property type="molecule type" value="Genomic_DNA"/>
</dbReference>
<organism evidence="3 4">
    <name type="scientific">Teladorsagia circumcincta</name>
    <name type="common">Brown stomach worm</name>
    <name type="synonym">Ostertagia circumcincta</name>
    <dbReference type="NCBI Taxonomy" id="45464"/>
    <lineage>
        <taxon>Eukaryota</taxon>
        <taxon>Metazoa</taxon>
        <taxon>Ecdysozoa</taxon>
        <taxon>Nematoda</taxon>
        <taxon>Chromadorea</taxon>
        <taxon>Rhabditida</taxon>
        <taxon>Rhabditina</taxon>
        <taxon>Rhabditomorpha</taxon>
        <taxon>Strongyloidea</taxon>
        <taxon>Trichostrongylidae</taxon>
        <taxon>Teladorsagia</taxon>
    </lineage>
</organism>
<dbReference type="GO" id="GO:0043171">
    <property type="term" value="P:peptide catabolic process"/>
    <property type="evidence" value="ECO:0007669"/>
    <property type="project" value="TreeGrafter"/>
</dbReference>
<feature type="region of interest" description="Disordered" evidence="1">
    <location>
        <begin position="207"/>
        <end position="295"/>
    </location>
</feature>
<evidence type="ECO:0000313" key="3">
    <source>
        <dbReference type="EMBL" id="PIO71015.1"/>
    </source>
</evidence>
<dbReference type="PRINTS" id="PR00756">
    <property type="entry name" value="ALADIPTASE"/>
</dbReference>
<dbReference type="InterPro" id="IPR042097">
    <property type="entry name" value="Aminopeptidase_N-like_N_sf"/>
</dbReference>
<dbReference type="SUPFAM" id="SSF63737">
    <property type="entry name" value="Leukotriene A4 hydrolase N-terminal domain"/>
    <property type="match status" value="1"/>
</dbReference>
<dbReference type="GO" id="GO:0070006">
    <property type="term" value="F:metalloaminopeptidase activity"/>
    <property type="evidence" value="ECO:0007669"/>
    <property type="project" value="TreeGrafter"/>
</dbReference>
<feature type="compositionally biased region" description="Basic residues" evidence="1">
    <location>
        <begin position="251"/>
        <end position="265"/>
    </location>
</feature>
<evidence type="ECO:0000313" key="4">
    <source>
        <dbReference type="Proteomes" id="UP000230423"/>
    </source>
</evidence>
<name>A0A2G9UL97_TELCI</name>
<dbReference type="PANTHER" id="PTHR11533">
    <property type="entry name" value="PROTEASE M1 ZINC METALLOPROTEASE"/>
    <property type="match status" value="1"/>
</dbReference>
<dbReference type="Proteomes" id="UP000230423">
    <property type="component" value="Unassembled WGS sequence"/>
</dbReference>
<feature type="domain" description="Peptidase M1 membrane alanine aminopeptidase" evidence="2">
    <location>
        <begin position="66"/>
        <end position="120"/>
    </location>
</feature>
<dbReference type="Gene3D" id="2.60.40.1730">
    <property type="entry name" value="tricorn interacting facor f3 domain"/>
    <property type="match status" value="1"/>
</dbReference>
<reference evidence="3 4" key="1">
    <citation type="submission" date="2015-09" db="EMBL/GenBank/DDBJ databases">
        <title>Draft genome of the parasitic nematode Teladorsagia circumcincta isolate WARC Sus (inbred).</title>
        <authorList>
            <person name="Mitreva M."/>
        </authorList>
    </citation>
    <scope>NUCLEOTIDE SEQUENCE [LARGE SCALE GENOMIC DNA]</scope>
    <source>
        <strain evidence="3 4">S</strain>
    </source>
</reference>
<dbReference type="OrthoDB" id="510539at2759"/>
<dbReference type="GO" id="GO:0016020">
    <property type="term" value="C:membrane"/>
    <property type="evidence" value="ECO:0007669"/>
    <property type="project" value="TreeGrafter"/>
</dbReference>
<evidence type="ECO:0000259" key="2">
    <source>
        <dbReference type="Pfam" id="PF01433"/>
    </source>
</evidence>
<dbReference type="Pfam" id="PF01433">
    <property type="entry name" value="Peptidase_M1"/>
    <property type="match status" value="1"/>
</dbReference>
<dbReference type="InterPro" id="IPR050344">
    <property type="entry name" value="Peptidase_M1_aminopeptidases"/>
</dbReference>
<dbReference type="Gene3D" id="1.25.50.20">
    <property type="match status" value="1"/>
</dbReference>
<keyword evidence="4" id="KW-1185">Reference proteome</keyword>
<dbReference type="GO" id="GO:0005615">
    <property type="term" value="C:extracellular space"/>
    <property type="evidence" value="ECO:0007669"/>
    <property type="project" value="TreeGrafter"/>
</dbReference>
<dbReference type="GO" id="GO:0005737">
    <property type="term" value="C:cytoplasm"/>
    <property type="evidence" value="ECO:0007669"/>
    <property type="project" value="TreeGrafter"/>
</dbReference>
<feature type="compositionally biased region" description="Basic and acidic residues" evidence="1">
    <location>
        <begin position="207"/>
        <end position="217"/>
    </location>
</feature>
<protein>
    <recommendedName>
        <fullName evidence="2">Peptidase M1 membrane alanine aminopeptidase domain-containing protein</fullName>
    </recommendedName>
</protein>
<sequence>MPRSGEKRRRDGTTITTFQETPPMSTYLLAFAIGEFVSLEMRTQRNLPLSVWTHPEDFHSARFPANFSPTMFDRLEDELEVPYPLPKMDFIAARSFPVGGMENWGLIVFDKQSLLLDSALEGSLTADSHSSTLDRPALVRPLTTEMEVEQSFHGTHLYSKGSVLTNMIRDLVSDFEFRAGVRSRNYQNGMITVKQRQCDDHNHKVFLKDDKESKNTSHDQGITRYRRDDDHGTTPFDDSFFDDPPMEIVKKPKNRRKHARKKTTPKPRSTATPPSARIPIDWRRDELRKPRHTPKPSDLWSIPFSYTFGTLKSTEGQVVREFWLKNRSVSFVDVELSSSQPLLANPRWKYPYRVNYDITNWKMIARLLHQNHREIPNKSRVQILIDAETFLAYSEMPHLFVYMLGYLVEEQDLGVALIGMNAIHRLLDSFRGVDLPELHLYLAPVIAQLDKLLDDSQTDTELAALWLIDPTRLSKLYQLRCITNRPTCDHQTQSDFSLHYNARFRKALWTQIGKMTAEERSLLFSADEVEPRPASKILLHSIRTLDELSQVRSLVESWGQKMSKHLEYIERHLQWKLRISRTSLREFFSNHATI</sequence>
<dbReference type="Gene3D" id="3.30.2010.30">
    <property type="match status" value="1"/>
</dbReference>
<dbReference type="PANTHER" id="PTHR11533:SF21">
    <property type="entry name" value="AMINOPEPTIDASE"/>
    <property type="match status" value="1"/>
</dbReference>
<proteinExistence type="predicted"/>
<evidence type="ECO:0000256" key="1">
    <source>
        <dbReference type="SAM" id="MobiDB-lite"/>
    </source>
</evidence>
<dbReference type="GO" id="GO:0008270">
    <property type="term" value="F:zinc ion binding"/>
    <property type="evidence" value="ECO:0007669"/>
    <property type="project" value="InterPro"/>
</dbReference>